<dbReference type="InterPro" id="IPR015813">
    <property type="entry name" value="Pyrv/PenolPyrv_kinase-like_dom"/>
</dbReference>
<dbReference type="PANTHER" id="PTHR20881">
    <property type="entry name" value="3-METHYL-2-OXOBUTANOATE HYDROXYMETHYLTRANSFERASE"/>
    <property type="match status" value="1"/>
</dbReference>
<dbReference type="InterPro" id="IPR040442">
    <property type="entry name" value="Pyrv_kinase-like_dom_sf"/>
</dbReference>
<dbReference type="AlphaFoldDB" id="A0A812QVN3"/>
<comment type="similarity">
    <text evidence="2">Belongs to the PanB family.</text>
</comment>
<evidence type="ECO:0000313" key="8">
    <source>
        <dbReference type="Proteomes" id="UP000649617"/>
    </source>
</evidence>
<comment type="catalytic activity">
    <reaction evidence="5">
        <text>(6R)-5,10-methylene-5,6,7,8-tetrahydrofolate + 3-methyl-2-oxobutanoate + H2O = 2-dehydropantoate + (6S)-5,6,7,8-tetrahydrofolate</text>
        <dbReference type="Rhea" id="RHEA:11824"/>
        <dbReference type="ChEBI" id="CHEBI:11561"/>
        <dbReference type="ChEBI" id="CHEBI:11851"/>
        <dbReference type="ChEBI" id="CHEBI:15377"/>
        <dbReference type="ChEBI" id="CHEBI:15636"/>
        <dbReference type="ChEBI" id="CHEBI:57453"/>
        <dbReference type="EC" id="2.1.2.11"/>
    </reaction>
</comment>
<evidence type="ECO:0000256" key="4">
    <source>
        <dbReference type="ARBA" id="ARBA00022679"/>
    </source>
</evidence>
<name>A0A812QVN3_SYMPI</name>
<gene>
    <name evidence="7" type="primary">panB</name>
    <name evidence="7" type="ORF">SPIL2461_LOCUS9993</name>
</gene>
<protein>
    <recommendedName>
        <fullName evidence="3">3-methyl-2-oxobutanoate hydroxymethyltransferase</fullName>
        <ecNumber evidence="3">2.1.2.11</ecNumber>
    </recommendedName>
</protein>
<sequence length="322" mass="34916">MRGFRWAFRGRALAGSGALATAAAGTASHWRPAQEQGTFHNSELPGRFDRWASGHVQCEGPKHKLTVAELLALKGTRQIVLTTAFDEWTARAAEQAGVDMIVAWGSCQEHSKYVVQAVRRGAPNTLIGTGINPGAYESQEAAIKLANEMRAVGTDIIYCSGLVPEKFAGLAKQHFPCCGHVGYLPVNDTWFGGPRGVGKTADEAKKVYDDVMALEAAGCIAVEMECVPAKVAAEISKRTKMLVFSMGSGPECDGQFIFSEDLMGTNTGRYPRHSITYANLMADAVQALSQYCQDVRRGAYPAAKHFVKIKDEEFQRFMASLS</sequence>
<organism evidence="7 8">
    <name type="scientific">Symbiodinium pilosum</name>
    <name type="common">Dinoflagellate</name>
    <dbReference type="NCBI Taxonomy" id="2952"/>
    <lineage>
        <taxon>Eukaryota</taxon>
        <taxon>Sar</taxon>
        <taxon>Alveolata</taxon>
        <taxon>Dinophyceae</taxon>
        <taxon>Suessiales</taxon>
        <taxon>Symbiodiniaceae</taxon>
        <taxon>Symbiodinium</taxon>
    </lineage>
</organism>
<evidence type="ECO:0000256" key="5">
    <source>
        <dbReference type="ARBA" id="ARBA00049172"/>
    </source>
</evidence>
<dbReference type="GO" id="GO:0015940">
    <property type="term" value="P:pantothenate biosynthetic process"/>
    <property type="evidence" value="ECO:0007669"/>
    <property type="project" value="UniProtKB-UniPathway"/>
</dbReference>
<dbReference type="OrthoDB" id="425211at2759"/>
<dbReference type="UniPathway" id="UPA00028">
    <property type="reaction ID" value="UER00003"/>
</dbReference>
<keyword evidence="6" id="KW-0732">Signal</keyword>
<dbReference type="GO" id="GO:0005737">
    <property type="term" value="C:cytoplasm"/>
    <property type="evidence" value="ECO:0007669"/>
    <property type="project" value="TreeGrafter"/>
</dbReference>
<evidence type="ECO:0000256" key="3">
    <source>
        <dbReference type="ARBA" id="ARBA00012618"/>
    </source>
</evidence>
<accession>A0A812QVN3</accession>
<evidence type="ECO:0000256" key="6">
    <source>
        <dbReference type="SAM" id="SignalP"/>
    </source>
</evidence>
<dbReference type="PANTHER" id="PTHR20881:SF0">
    <property type="entry name" value="3-METHYL-2-OXOBUTANOATE HYDROXYMETHYLTRANSFERASE"/>
    <property type="match status" value="1"/>
</dbReference>
<comment type="caution">
    <text evidence="7">The sequence shown here is derived from an EMBL/GenBank/DDBJ whole genome shotgun (WGS) entry which is preliminary data.</text>
</comment>
<dbReference type="EMBL" id="CAJNIZ010018002">
    <property type="protein sequence ID" value="CAE7405196.1"/>
    <property type="molecule type" value="Genomic_DNA"/>
</dbReference>
<dbReference type="SUPFAM" id="SSF51621">
    <property type="entry name" value="Phosphoenolpyruvate/pyruvate domain"/>
    <property type="match status" value="1"/>
</dbReference>
<dbReference type="GO" id="GO:0000287">
    <property type="term" value="F:magnesium ion binding"/>
    <property type="evidence" value="ECO:0007669"/>
    <property type="project" value="TreeGrafter"/>
</dbReference>
<dbReference type="Gene3D" id="3.20.20.60">
    <property type="entry name" value="Phosphoenolpyruvate-binding domains"/>
    <property type="match status" value="1"/>
</dbReference>
<reference evidence="7" key="1">
    <citation type="submission" date="2021-02" db="EMBL/GenBank/DDBJ databases">
        <authorList>
            <person name="Dougan E. K."/>
            <person name="Rhodes N."/>
            <person name="Thang M."/>
            <person name="Chan C."/>
        </authorList>
    </citation>
    <scope>NUCLEOTIDE SEQUENCE</scope>
</reference>
<proteinExistence type="inferred from homology"/>
<dbReference type="InterPro" id="IPR003700">
    <property type="entry name" value="Pantoate_hydroxy_MeTrfase"/>
</dbReference>
<keyword evidence="8" id="KW-1185">Reference proteome</keyword>
<keyword evidence="4" id="KW-0808">Transferase</keyword>
<evidence type="ECO:0000313" key="7">
    <source>
        <dbReference type="EMBL" id="CAE7405196.1"/>
    </source>
</evidence>
<feature type="chain" id="PRO_5032882505" description="3-methyl-2-oxobutanoate hydroxymethyltransferase" evidence="6">
    <location>
        <begin position="23"/>
        <end position="322"/>
    </location>
</feature>
<evidence type="ECO:0000256" key="2">
    <source>
        <dbReference type="ARBA" id="ARBA00008676"/>
    </source>
</evidence>
<dbReference type="EC" id="2.1.2.11" evidence="3"/>
<dbReference type="Pfam" id="PF02548">
    <property type="entry name" value="Pantoate_transf"/>
    <property type="match status" value="1"/>
</dbReference>
<evidence type="ECO:0000256" key="1">
    <source>
        <dbReference type="ARBA" id="ARBA00005033"/>
    </source>
</evidence>
<dbReference type="GO" id="GO:0003864">
    <property type="term" value="F:3-methyl-2-oxobutanoate hydroxymethyltransferase activity"/>
    <property type="evidence" value="ECO:0007669"/>
    <property type="project" value="UniProtKB-EC"/>
</dbReference>
<comment type="pathway">
    <text evidence="1">Cofactor biosynthesis; (R)-pantothenate biosynthesis; (R)-pantoate from 3-methyl-2-oxobutanoate: step 1/2.</text>
</comment>
<dbReference type="Proteomes" id="UP000649617">
    <property type="component" value="Unassembled WGS sequence"/>
</dbReference>
<feature type="signal peptide" evidence="6">
    <location>
        <begin position="1"/>
        <end position="22"/>
    </location>
</feature>